<organism evidence="3 4">
    <name type="scientific">Rhododendron simsii</name>
    <name type="common">Sims's rhododendron</name>
    <dbReference type="NCBI Taxonomy" id="118357"/>
    <lineage>
        <taxon>Eukaryota</taxon>
        <taxon>Viridiplantae</taxon>
        <taxon>Streptophyta</taxon>
        <taxon>Embryophyta</taxon>
        <taxon>Tracheophyta</taxon>
        <taxon>Spermatophyta</taxon>
        <taxon>Magnoliopsida</taxon>
        <taxon>eudicotyledons</taxon>
        <taxon>Gunneridae</taxon>
        <taxon>Pentapetalae</taxon>
        <taxon>asterids</taxon>
        <taxon>Ericales</taxon>
        <taxon>Ericaceae</taxon>
        <taxon>Ericoideae</taxon>
        <taxon>Rhodoreae</taxon>
        <taxon>Rhododendron</taxon>
    </lineage>
</organism>
<dbReference type="OrthoDB" id="10466406at2759"/>
<feature type="transmembrane region" description="Helical" evidence="2">
    <location>
        <begin position="246"/>
        <end position="269"/>
    </location>
</feature>
<evidence type="ECO:0000256" key="2">
    <source>
        <dbReference type="SAM" id="Phobius"/>
    </source>
</evidence>
<name>A0A834FXE9_RHOSS</name>
<sequence length="309" mass="34405">MKSYMVLHQLIHLSGPLDVYATSTSRSPFVTNLSLRLIAAVLLQPSRMSFLVHILLHLLLHLMVINPLSSTTLAGLKPKLLLQLIYHHLLLSRVFLLIRKLLLIYEEEYVPVLLIGSFPRSMLSLLIPRIPNRAGLCNYASKAVASESPQTALKLITFLGEGDTKQDSKTENDRVDPEEQGGDAGTAFTGYTKTDETTAGGAKCLASALRCLMINCPVICGSSGFRCGWRLILFSSRLRPHGCIHLFYTVMANVLCSILFPGLFGSVLLDVQPRYRDSNPNPEMHLIDTRCKSRCQILRFHLQAKGCWV</sequence>
<feature type="region of interest" description="Disordered" evidence="1">
    <location>
        <begin position="163"/>
        <end position="189"/>
    </location>
</feature>
<gene>
    <name evidence="3" type="ORF">RHSIM_RhsimMtG0001200</name>
</gene>
<evidence type="ECO:0000313" key="3">
    <source>
        <dbReference type="EMBL" id="KAF7117284.1"/>
    </source>
</evidence>
<reference evidence="3" key="1">
    <citation type="submission" date="2019-11" db="EMBL/GenBank/DDBJ databases">
        <authorList>
            <person name="Liu Y."/>
            <person name="Hou J."/>
            <person name="Li T.-Q."/>
            <person name="Guan C.-H."/>
            <person name="Wu X."/>
            <person name="Wu H.-Z."/>
            <person name="Ling F."/>
            <person name="Zhang R."/>
            <person name="Shi X.-G."/>
            <person name="Ren J.-P."/>
            <person name="Chen E.-F."/>
            <person name="Sun J.-M."/>
        </authorList>
    </citation>
    <scope>NUCLEOTIDE SEQUENCE</scope>
    <source>
        <strain evidence="3">Adult_tree_wgs_1</strain>
        <tissue evidence="3">Leaves</tissue>
    </source>
</reference>
<accession>A0A834FXE9</accession>
<comment type="caution">
    <text evidence="3">The sequence shown here is derived from an EMBL/GenBank/DDBJ whole genome shotgun (WGS) entry which is preliminary data.</text>
</comment>
<geneLocation type="mitochondrion" evidence="3"/>
<dbReference type="EMBL" id="WJXA01000014">
    <property type="protein sequence ID" value="KAF7117284.1"/>
    <property type="molecule type" value="Genomic_DNA"/>
</dbReference>
<keyword evidence="2" id="KW-0812">Transmembrane</keyword>
<keyword evidence="2" id="KW-0472">Membrane</keyword>
<protein>
    <submittedName>
        <fullName evidence="3">Uncharacterized protein</fullName>
    </submittedName>
</protein>
<dbReference type="AlphaFoldDB" id="A0A834FXE9"/>
<evidence type="ECO:0000256" key="1">
    <source>
        <dbReference type="SAM" id="MobiDB-lite"/>
    </source>
</evidence>
<feature type="compositionally biased region" description="Basic and acidic residues" evidence="1">
    <location>
        <begin position="163"/>
        <end position="177"/>
    </location>
</feature>
<keyword evidence="2" id="KW-1133">Transmembrane helix</keyword>
<dbReference type="Proteomes" id="UP000626092">
    <property type="component" value="Unassembled WGS sequence"/>
</dbReference>
<evidence type="ECO:0000313" key="4">
    <source>
        <dbReference type="Proteomes" id="UP000626092"/>
    </source>
</evidence>
<keyword evidence="4" id="KW-1185">Reference proteome</keyword>
<keyword evidence="3" id="KW-0496">Mitochondrion</keyword>
<proteinExistence type="predicted"/>